<dbReference type="EMBL" id="RQZG01000013">
    <property type="protein sequence ID" value="RRD04187.1"/>
    <property type="molecule type" value="Genomic_DNA"/>
</dbReference>
<evidence type="ECO:0000313" key="2">
    <source>
        <dbReference type="EMBL" id="RRD04187.1"/>
    </source>
</evidence>
<feature type="transmembrane region" description="Helical" evidence="1">
    <location>
        <begin position="29"/>
        <end position="50"/>
    </location>
</feature>
<sequence>MASLSLLEDWLRHNGLPHMVPGRRRLRGVIPRTTAILVSLLTVGIASLWAEAALTTDHPIPLRELVEHPRVVIAIVGVMALIVLAIPMGLLVWRLQRRLPLIGRITVDVVVWTLWLVGLAVITKLLVPAGELRLTVTPLEADLPFEITQGLRLHWTFPERLGLLAIAFALAWLDFGVVIAWTTKRALREITRALPAVARTLPLLLLTVLLVFFTNELWQISAAISKPRMTALGFFLIGLAFLVVLPSSIDMVDDEDTDEEHAPLLEHTPFAGIPPTREKLRLAERINLVMVAVAVQAIQITVFVLATFAVFAIVGTITLTPELIREWTGRESQPLTMLGIEVGLDRAMFRVCLILALFSGVSFAASTLIDDLYRRLFLSRVAREVRRSIAARHRYRTALASQDRGFRWRSLVMPPTPRPKR</sequence>
<evidence type="ECO:0000313" key="3">
    <source>
        <dbReference type="Proteomes" id="UP000280819"/>
    </source>
</evidence>
<feature type="transmembrane region" description="Helical" evidence="1">
    <location>
        <begin position="193"/>
        <end position="215"/>
    </location>
</feature>
<feature type="transmembrane region" description="Helical" evidence="1">
    <location>
        <begin position="70"/>
        <end position="93"/>
    </location>
</feature>
<keyword evidence="1" id="KW-0472">Membrane</keyword>
<dbReference type="AlphaFoldDB" id="A0A3P1T3T2"/>
<gene>
    <name evidence="2" type="ORF">EII34_11320</name>
</gene>
<evidence type="ECO:0008006" key="4">
    <source>
        <dbReference type="Google" id="ProtNLM"/>
    </source>
</evidence>
<feature type="transmembrane region" description="Helical" evidence="1">
    <location>
        <begin position="286"/>
        <end position="314"/>
    </location>
</feature>
<dbReference type="OrthoDB" id="5242179at2"/>
<comment type="caution">
    <text evidence="2">The sequence shown here is derived from an EMBL/GenBank/DDBJ whole genome shotgun (WGS) entry which is preliminary data.</text>
</comment>
<dbReference type="Proteomes" id="UP000280819">
    <property type="component" value="Unassembled WGS sequence"/>
</dbReference>
<evidence type="ECO:0000256" key="1">
    <source>
        <dbReference type="SAM" id="Phobius"/>
    </source>
</evidence>
<organism evidence="2 3">
    <name type="scientific">Arachnia propionica</name>
    <dbReference type="NCBI Taxonomy" id="1750"/>
    <lineage>
        <taxon>Bacteria</taxon>
        <taxon>Bacillati</taxon>
        <taxon>Actinomycetota</taxon>
        <taxon>Actinomycetes</taxon>
        <taxon>Propionibacteriales</taxon>
        <taxon>Propionibacteriaceae</taxon>
        <taxon>Arachnia</taxon>
    </lineage>
</organism>
<name>A0A3P1T3T2_9ACTN</name>
<reference evidence="2 3" key="1">
    <citation type="submission" date="2018-11" db="EMBL/GenBank/DDBJ databases">
        <title>Genomes From Bacteria Associated with the Canine Oral Cavity: a Test Case for Automated Genome-Based Taxonomic Assignment.</title>
        <authorList>
            <person name="Coil D.A."/>
            <person name="Jospin G."/>
            <person name="Darling A.E."/>
            <person name="Wallis C."/>
            <person name="Davis I.J."/>
            <person name="Harris S."/>
            <person name="Eisen J.A."/>
            <person name="Holcombe L.J."/>
            <person name="O'Flynn C."/>
        </authorList>
    </citation>
    <scope>NUCLEOTIDE SEQUENCE [LARGE SCALE GENOMIC DNA]</scope>
    <source>
        <strain evidence="2 3">OH887_COT-365</strain>
    </source>
</reference>
<protein>
    <recommendedName>
        <fullName evidence="4">Integral membrane protein</fullName>
    </recommendedName>
</protein>
<feature type="transmembrane region" description="Helical" evidence="1">
    <location>
        <begin position="105"/>
        <end position="127"/>
    </location>
</feature>
<feature type="transmembrane region" description="Helical" evidence="1">
    <location>
        <begin position="347"/>
        <end position="369"/>
    </location>
</feature>
<proteinExistence type="predicted"/>
<keyword evidence="1" id="KW-1133">Transmembrane helix</keyword>
<keyword evidence="1" id="KW-0812">Transmembrane</keyword>
<accession>A0A3P1T3T2</accession>
<feature type="transmembrane region" description="Helical" evidence="1">
    <location>
        <begin position="227"/>
        <end position="245"/>
    </location>
</feature>
<dbReference type="RefSeq" id="WP_124845270.1">
    <property type="nucleotide sequence ID" value="NZ_JAUNKP010000042.1"/>
</dbReference>
<feature type="transmembrane region" description="Helical" evidence="1">
    <location>
        <begin position="161"/>
        <end position="181"/>
    </location>
</feature>